<comment type="caution">
    <text evidence="2">The sequence shown here is derived from an EMBL/GenBank/DDBJ whole genome shotgun (WGS) entry which is preliminary data.</text>
</comment>
<dbReference type="Proteomes" id="UP001530315">
    <property type="component" value="Unassembled WGS sequence"/>
</dbReference>
<accession>A0ABD3P0A0</accession>
<feature type="region of interest" description="Disordered" evidence="1">
    <location>
        <begin position="40"/>
        <end position="65"/>
    </location>
</feature>
<sequence>MMSLSVGAASYYSLHPGGGRSLPAALTPVISSSIRSLTLAKSSRRDGHGRRRRRAASSSSSSSSLDALFFDPHPPHDVAPSFLPSTSTSSSFLFGATTTTSRADPLTGWNPPRNDVAPLVAFASTATASSPDRPPTEDEIGLLRRAFSYFYGAERDLPEAYAALTKCIDVWESTRQGGDEIAGLFRVRGDLDMAALGGGVVRGGRGGREIRGGETSGMPVLIRAIDRTDADYSVAIRYLEGPDGGRADPEELPASRARAVRSMGSSATYSQALRASKDYESYFLSTSRIDENMGDDDAPASANGDGDRDGGTSFSDAVVDGIRRNPYAAWEWGMVDRVARNYDRASEIHGLAASAFDEIGDRPRSVICALDRGLDLASGLDAVDYGGGGKRDEESLAKTRKALEDAISSTVDVEGRDVGLLQRVVAKEGEARVALSGILWNSDSRGSAESQFGTACARLDELNADYRTREADRVSRGGMPSSVEPRGASGRECQI</sequence>
<evidence type="ECO:0000256" key="1">
    <source>
        <dbReference type="SAM" id="MobiDB-lite"/>
    </source>
</evidence>
<reference evidence="2 3" key="1">
    <citation type="submission" date="2024-10" db="EMBL/GenBank/DDBJ databases">
        <title>Updated reference genomes for cyclostephanoid diatoms.</title>
        <authorList>
            <person name="Roberts W.R."/>
            <person name="Alverson A.J."/>
        </authorList>
    </citation>
    <scope>NUCLEOTIDE SEQUENCE [LARGE SCALE GENOMIC DNA]</scope>
    <source>
        <strain evidence="2 3">AJA276-08</strain>
    </source>
</reference>
<evidence type="ECO:0000313" key="2">
    <source>
        <dbReference type="EMBL" id="KAL3781057.1"/>
    </source>
</evidence>
<dbReference type="AlphaFoldDB" id="A0ABD3P0A0"/>
<feature type="region of interest" description="Disordered" evidence="1">
    <location>
        <begin position="469"/>
        <end position="495"/>
    </location>
</feature>
<gene>
    <name evidence="2" type="ORF">ACHAW5_002433</name>
</gene>
<evidence type="ECO:0000313" key="3">
    <source>
        <dbReference type="Proteomes" id="UP001530315"/>
    </source>
</evidence>
<dbReference type="EMBL" id="JALLAZ020001085">
    <property type="protein sequence ID" value="KAL3781057.1"/>
    <property type="molecule type" value="Genomic_DNA"/>
</dbReference>
<organism evidence="2 3">
    <name type="scientific">Stephanodiscus triporus</name>
    <dbReference type="NCBI Taxonomy" id="2934178"/>
    <lineage>
        <taxon>Eukaryota</taxon>
        <taxon>Sar</taxon>
        <taxon>Stramenopiles</taxon>
        <taxon>Ochrophyta</taxon>
        <taxon>Bacillariophyta</taxon>
        <taxon>Coscinodiscophyceae</taxon>
        <taxon>Thalassiosirophycidae</taxon>
        <taxon>Stephanodiscales</taxon>
        <taxon>Stephanodiscaceae</taxon>
        <taxon>Stephanodiscus</taxon>
    </lineage>
</organism>
<protein>
    <submittedName>
        <fullName evidence="2">Uncharacterized protein</fullName>
    </submittedName>
</protein>
<feature type="region of interest" description="Disordered" evidence="1">
    <location>
        <begin position="290"/>
        <end position="315"/>
    </location>
</feature>
<name>A0ABD3P0A0_9STRA</name>
<keyword evidence="3" id="KW-1185">Reference proteome</keyword>
<proteinExistence type="predicted"/>